<keyword evidence="4" id="KW-1185">Reference proteome</keyword>
<dbReference type="RefSeq" id="WP_104713561.1">
    <property type="nucleotide sequence ID" value="NZ_PTRA01000001.1"/>
</dbReference>
<dbReference type="PANTHER" id="PTHR42208">
    <property type="entry name" value="HEAVY METAL TRANSPORTER-RELATED"/>
    <property type="match status" value="1"/>
</dbReference>
<keyword evidence="1" id="KW-0812">Transmembrane</keyword>
<dbReference type="AlphaFoldDB" id="A0A2S7IT15"/>
<feature type="domain" description="Urease accessory protein UreH-like transmembrane" evidence="2">
    <location>
        <begin position="4"/>
        <end position="193"/>
    </location>
</feature>
<organism evidence="3 4">
    <name type="scientific">Siphonobacter curvatus</name>
    <dbReference type="NCBI Taxonomy" id="2094562"/>
    <lineage>
        <taxon>Bacteria</taxon>
        <taxon>Pseudomonadati</taxon>
        <taxon>Bacteroidota</taxon>
        <taxon>Cytophagia</taxon>
        <taxon>Cytophagales</taxon>
        <taxon>Cytophagaceae</taxon>
        <taxon>Siphonobacter</taxon>
    </lineage>
</organism>
<gene>
    <name evidence="3" type="ORF">C5O19_14890</name>
</gene>
<dbReference type="OrthoDB" id="594443at2"/>
<evidence type="ECO:0000259" key="2">
    <source>
        <dbReference type="Pfam" id="PF13386"/>
    </source>
</evidence>
<evidence type="ECO:0000256" key="1">
    <source>
        <dbReference type="SAM" id="Phobius"/>
    </source>
</evidence>
<proteinExistence type="predicted"/>
<feature type="transmembrane region" description="Helical" evidence="1">
    <location>
        <begin position="147"/>
        <end position="170"/>
    </location>
</feature>
<dbReference type="Proteomes" id="UP000239590">
    <property type="component" value="Unassembled WGS sequence"/>
</dbReference>
<accession>A0A2S7IT15</accession>
<dbReference type="InterPro" id="IPR039447">
    <property type="entry name" value="UreH-like_TM_dom"/>
</dbReference>
<dbReference type="Pfam" id="PF13386">
    <property type="entry name" value="DsbD_2"/>
    <property type="match status" value="1"/>
</dbReference>
<keyword evidence="1" id="KW-0472">Membrane</keyword>
<feature type="transmembrane region" description="Helical" evidence="1">
    <location>
        <begin position="182"/>
        <end position="200"/>
    </location>
</feature>
<dbReference type="PANTHER" id="PTHR42208:SF1">
    <property type="entry name" value="HEAVY METAL TRANSPORTER"/>
    <property type="match status" value="1"/>
</dbReference>
<reference evidence="4" key="1">
    <citation type="submission" date="2018-02" db="EMBL/GenBank/DDBJ databases">
        <title>Genome sequencing of Solimonas sp. HR-BB.</title>
        <authorList>
            <person name="Lee Y."/>
            <person name="Jeon C.O."/>
        </authorList>
    </citation>
    <scope>NUCLEOTIDE SEQUENCE [LARGE SCALE GENOMIC DNA]</scope>
    <source>
        <strain evidence="4">HR-U</strain>
    </source>
</reference>
<sequence length="222" mass="23868">MVLAFLTGLLSSIHCVGMCGPIALALPVGGLSEGRMLLARLSYNLARTLSYGLLGLLVGFVGERVSILGWQQYLSLLAGVLMAGFVLADRWIGFSPFVRLKSTFSKLLQQKTWVAYVGVGFINGWLPCGMVYVALAGALATATPVQGMLWMLAYGAGTIPAMLAVGWIWQWVSLPVRRTLNRWVPVLTLAIALLFVWRGLGLNLPSRPGLPSAAGVPVCHEK</sequence>
<evidence type="ECO:0000313" key="4">
    <source>
        <dbReference type="Proteomes" id="UP000239590"/>
    </source>
</evidence>
<keyword evidence="1" id="KW-1133">Transmembrane helix</keyword>
<feature type="transmembrane region" description="Helical" evidence="1">
    <location>
        <begin position="41"/>
        <end position="61"/>
    </location>
</feature>
<feature type="transmembrane region" description="Helical" evidence="1">
    <location>
        <begin position="73"/>
        <end position="93"/>
    </location>
</feature>
<name>A0A2S7IT15_9BACT</name>
<protein>
    <submittedName>
        <fullName evidence="3">Sulfite exporter TauE/SafE family protein</fullName>
    </submittedName>
</protein>
<comment type="caution">
    <text evidence="3">The sequence shown here is derived from an EMBL/GenBank/DDBJ whole genome shotgun (WGS) entry which is preliminary data.</text>
</comment>
<dbReference type="EMBL" id="PTRA01000001">
    <property type="protein sequence ID" value="PQA60845.1"/>
    <property type="molecule type" value="Genomic_DNA"/>
</dbReference>
<feature type="transmembrane region" description="Helical" evidence="1">
    <location>
        <begin position="113"/>
        <end position="135"/>
    </location>
</feature>
<evidence type="ECO:0000313" key="3">
    <source>
        <dbReference type="EMBL" id="PQA60845.1"/>
    </source>
</evidence>